<evidence type="ECO:0000256" key="20">
    <source>
        <dbReference type="ARBA" id="ARBA00044924"/>
    </source>
</evidence>
<evidence type="ECO:0000256" key="4">
    <source>
        <dbReference type="ARBA" id="ARBA00022692"/>
    </source>
</evidence>
<feature type="transmembrane region" description="Helical" evidence="25">
    <location>
        <begin position="270"/>
        <end position="289"/>
    </location>
</feature>
<dbReference type="Gene3D" id="1.20.1250.20">
    <property type="entry name" value="MFS general substrate transporter like domains"/>
    <property type="match status" value="2"/>
</dbReference>
<dbReference type="EMBL" id="WNKT01000005">
    <property type="protein sequence ID" value="MTW20270.1"/>
    <property type="molecule type" value="Genomic_DNA"/>
</dbReference>
<comment type="catalytic activity">
    <reaction evidence="18">
        <text>L-histidyl-L-alpha-amino acid(out) = L-histidyl-L-alpha-amino acid(in)</text>
        <dbReference type="Rhea" id="RHEA:79379"/>
        <dbReference type="ChEBI" id="CHEBI:229964"/>
    </reaction>
</comment>
<evidence type="ECO:0000256" key="8">
    <source>
        <dbReference type="ARBA" id="ARBA00044876"/>
    </source>
</evidence>
<comment type="subcellular location">
    <subcellularLocation>
        <location evidence="1">Lysosome membrane</location>
        <topology evidence="1">Multi-pass membrane protein</topology>
    </subcellularLocation>
</comment>
<evidence type="ECO:0000256" key="12">
    <source>
        <dbReference type="ARBA" id="ARBA00044891"/>
    </source>
</evidence>
<evidence type="ECO:0000256" key="23">
    <source>
        <dbReference type="ARBA" id="ARBA00045709"/>
    </source>
</evidence>
<feature type="transmembrane region" description="Helical" evidence="25">
    <location>
        <begin position="138"/>
        <end position="161"/>
    </location>
</feature>
<feature type="transmembrane region" description="Helical" evidence="25">
    <location>
        <begin position="406"/>
        <end position="424"/>
    </location>
</feature>
<comment type="catalytic activity">
    <reaction evidence="12">
        <text>L-lysyl-L-alpha-amino acid(out) = L-lysyl-L-alpha-amino acid(in)</text>
        <dbReference type="Rhea" id="RHEA:79387"/>
        <dbReference type="ChEBI" id="CHEBI:229965"/>
    </reaction>
</comment>
<evidence type="ECO:0000256" key="15">
    <source>
        <dbReference type="ARBA" id="ARBA00044899"/>
    </source>
</evidence>
<evidence type="ECO:0000256" key="24">
    <source>
        <dbReference type="ARBA" id="ARBA00046376"/>
    </source>
</evidence>
<evidence type="ECO:0000256" key="17">
    <source>
        <dbReference type="ARBA" id="ARBA00044903"/>
    </source>
</evidence>
<dbReference type="PANTHER" id="PTHR23512:SF3">
    <property type="entry name" value="MAJOR FACILITATOR SUPERFAMILY DOMAIN-CONTAINING PROTEIN 1"/>
    <property type="match status" value="1"/>
</dbReference>
<evidence type="ECO:0000313" key="28">
    <source>
        <dbReference type="Proteomes" id="UP000434044"/>
    </source>
</evidence>
<feature type="transmembrane region" description="Helical" evidence="25">
    <location>
        <begin position="12"/>
        <end position="31"/>
    </location>
</feature>
<evidence type="ECO:0000259" key="26">
    <source>
        <dbReference type="PROSITE" id="PS50850"/>
    </source>
</evidence>
<comment type="catalytic activity">
    <reaction evidence="10">
        <text>L-alpha-aminoacyl-L-arginine(out) = L-alpha-aminoacyl-L-arginine(in)</text>
        <dbReference type="Rhea" id="RHEA:79367"/>
        <dbReference type="ChEBI" id="CHEBI:229968"/>
    </reaction>
</comment>
<dbReference type="InterPro" id="IPR005829">
    <property type="entry name" value="Sugar_transporter_CS"/>
</dbReference>
<evidence type="ECO:0000256" key="18">
    <source>
        <dbReference type="ARBA" id="ARBA00044912"/>
    </source>
</evidence>
<dbReference type="InterPro" id="IPR011701">
    <property type="entry name" value="MFS"/>
</dbReference>
<dbReference type="Proteomes" id="UP000434044">
    <property type="component" value="Unassembled WGS sequence"/>
</dbReference>
<keyword evidence="7" id="KW-0458">Lysosome</keyword>
<proteinExistence type="inferred from homology"/>
<evidence type="ECO:0000256" key="10">
    <source>
        <dbReference type="ARBA" id="ARBA00044881"/>
    </source>
</evidence>
<evidence type="ECO:0000256" key="1">
    <source>
        <dbReference type="ARBA" id="ARBA00004155"/>
    </source>
</evidence>
<feature type="transmembrane region" description="Helical" evidence="25">
    <location>
        <begin position="226"/>
        <end position="250"/>
    </location>
</feature>
<evidence type="ECO:0000256" key="21">
    <source>
        <dbReference type="ARBA" id="ARBA00044985"/>
    </source>
</evidence>
<dbReference type="InterPro" id="IPR036259">
    <property type="entry name" value="MFS_trans_sf"/>
</dbReference>
<dbReference type="OrthoDB" id="5620971at2"/>
<comment type="subunit">
    <text evidence="24">Homodimer. Interacts with lysosomal protein GLMP (via lumenal domain); the interaction starts while both proteins are still in the endoplasmic reticulum and is required for stabilization of MFSD1 in lysosomes but has no direct effect on its targeting to lysosomes or transporter activity.</text>
</comment>
<evidence type="ECO:0000256" key="13">
    <source>
        <dbReference type="ARBA" id="ARBA00044893"/>
    </source>
</evidence>
<evidence type="ECO:0000256" key="14">
    <source>
        <dbReference type="ARBA" id="ARBA00044898"/>
    </source>
</evidence>
<evidence type="ECO:0000256" key="9">
    <source>
        <dbReference type="ARBA" id="ARBA00044878"/>
    </source>
</evidence>
<comment type="function">
    <text evidence="23">Lysosomal dipeptide uniporter that selectively exports lysine, arginine or histidine-containing dipeptides with a net positive charge from the lysosome lumen into the cytosol. Could play a role in a specific type of protein O-glycosylation indirectly regulating macrophages migration and tissue invasion. Also essential for liver homeostasis.</text>
</comment>
<evidence type="ECO:0000256" key="2">
    <source>
        <dbReference type="ARBA" id="ARBA00008335"/>
    </source>
</evidence>
<dbReference type="GO" id="GO:0005765">
    <property type="term" value="C:lysosomal membrane"/>
    <property type="evidence" value="ECO:0007669"/>
    <property type="project" value="UniProtKB-SubCell"/>
</dbReference>
<keyword evidence="4 25" id="KW-0812">Transmembrane</keyword>
<evidence type="ECO:0000256" key="25">
    <source>
        <dbReference type="SAM" id="Phobius"/>
    </source>
</evidence>
<evidence type="ECO:0000256" key="7">
    <source>
        <dbReference type="ARBA" id="ARBA00023228"/>
    </source>
</evidence>
<keyword evidence="3" id="KW-0813">Transport</keyword>
<dbReference type="InterPro" id="IPR020846">
    <property type="entry name" value="MFS_dom"/>
</dbReference>
<evidence type="ECO:0000256" key="5">
    <source>
        <dbReference type="ARBA" id="ARBA00022989"/>
    </source>
</evidence>
<keyword evidence="5 25" id="KW-1133">Transmembrane helix</keyword>
<comment type="catalytic activity">
    <reaction evidence="19">
        <text>L-alanyl-L-lysine(out) = L-alanyl-L-lysine(in)</text>
        <dbReference type="Rhea" id="RHEA:79415"/>
        <dbReference type="ChEBI" id="CHEBI:192470"/>
    </reaction>
</comment>
<comment type="catalytic activity">
    <reaction evidence="13">
        <text>L-alpha-aminoacyl-L-lysine(out) = L-alpha-aminoacyl-L-lysine(in)</text>
        <dbReference type="Rhea" id="RHEA:79383"/>
        <dbReference type="ChEBI" id="CHEBI:229966"/>
    </reaction>
</comment>
<comment type="catalytic activity">
    <reaction evidence="9">
        <text>L-histidyl-glycine(out) = L-histidyl-glycine(in)</text>
        <dbReference type="Rhea" id="RHEA:79395"/>
        <dbReference type="ChEBI" id="CHEBI:229957"/>
    </reaction>
</comment>
<feature type="transmembrane region" description="Helical" evidence="25">
    <location>
        <begin position="83"/>
        <end position="102"/>
    </location>
</feature>
<evidence type="ECO:0000256" key="11">
    <source>
        <dbReference type="ARBA" id="ARBA00044884"/>
    </source>
</evidence>
<feature type="transmembrane region" description="Helical" evidence="25">
    <location>
        <begin position="328"/>
        <end position="348"/>
    </location>
</feature>
<evidence type="ECO:0000256" key="3">
    <source>
        <dbReference type="ARBA" id="ARBA00022448"/>
    </source>
</evidence>
<comment type="catalytic activity">
    <reaction evidence="20">
        <text>L-lysyl-glycine(out) = L-lysyl-glycine(in)</text>
        <dbReference type="Rhea" id="RHEA:79407"/>
        <dbReference type="ChEBI" id="CHEBI:191202"/>
    </reaction>
</comment>
<comment type="catalytic activity">
    <reaction evidence="11">
        <text>L-alpha-aminoacyl-L-histidine(out) = L-alpha-aminoacyl-L-histidine(in)</text>
        <dbReference type="Rhea" id="RHEA:79375"/>
        <dbReference type="ChEBI" id="CHEBI:229967"/>
    </reaction>
</comment>
<gene>
    <name evidence="27" type="ORF">GJ668_04065</name>
</gene>
<comment type="catalytic activity">
    <reaction evidence="8">
        <text>L-lysyl-L-alanine(out) = L-lysyl-L-alanine(in)</text>
        <dbReference type="Rhea" id="RHEA:79399"/>
        <dbReference type="ChEBI" id="CHEBI:229954"/>
    </reaction>
</comment>
<dbReference type="GO" id="GO:0022857">
    <property type="term" value="F:transmembrane transporter activity"/>
    <property type="evidence" value="ECO:0007669"/>
    <property type="project" value="InterPro"/>
</dbReference>
<evidence type="ECO:0000313" key="27">
    <source>
        <dbReference type="EMBL" id="MTW20270.1"/>
    </source>
</evidence>
<comment type="catalytic activity">
    <reaction evidence="16">
        <text>L-lysyl-L-lysine(out) = L-lysyl-L-lysine(in)</text>
        <dbReference type="Rhea" id="RHEA:79403"/>
        <dbReference type="ChEBI" id="CHEBI:229956"/>
    </reaction>
</comment>
<accession>A0A6N8E9X6</accession>
<evidence type="ECO:0000256" key="6">
    <source>
        <dbReference type="ARBA" id="ARBA00023136"/>
    </source>
</evidence>
<dbReference type="Pfam" id="PF07690">
    <property type="entry name" value="MFS_1"/>
    <property type="match status" value="2"/>
</dbReference>
<feature type="transmembrane region" description="Helical" evidence="25">
    <location>
        <begin position="108"/>
        <end position="126"/>
    </location>
</feature>
<comment type="catalytic activity">
    <reaction evidence="14">
        <text>L-aspartyl-L-lysine(out) = L-aspartyl-L-lysine(in)</text>
        <dbReference type="Rhea" id="RHEA:79411"/>
        <dbReference type="ChEBI" id="CHEBI:229953"/>
    </reaction>
</comment>
<feature type="transmembrane region" description="Helical" evidence="25">
    <location>
        <begin position="43"/>
        <end position="63"/>
    </location>
</feature>
<dbReference type="PROSITE" id="PS50850">
    <property type="entry name" value="MFS"/>
    <property type="match status" value="1"/>
</dbReference>
<comment type="catalytic activity">
    <reaction evidence="17">
        <text>L-arginyl-glycine(out) = L-arginyl-glycine(in)</text>
        <dbReference type="Rhea" id="RHEA:79391"/>
        <dbReference type="ChEBI" id="CHEBI:229955"/>
    </reaction>
</comment>
<evidence type="ECO:0000256" key="22">
    <source>
        <dbReference type="ARBA" id="ARBA00045018"/>
    </source>
</evidence>
<name>A0A6N8E9X6_9GAMM</name>
<dbReference type="SUPFAM" id="SSF103473">
    <property type="entry name" value="MFS general substrate transporter"/>
    <property type="match status" value="1"/>
</dbReference>
<dbReference type="PANTHER" id="PTHR23512">
    <property type="entry name" value="MAJOR FACILITATOR SUPERFAMILY DOMAIN-CONTAINING PROTEIN 1"/>
    <property type="match status" value="1"/>
</dbReference>
<feature type="transmembrane region" description="Helical" evidence="25">
    <location>
        <begin position="355"/>
        <end position="375"/>
    </location>
</feature>
<keyword evidence="28" id="KW-1185">Reference proteome</keyword>
<dbReference type="PROSITE" id="PS00216">
    <property type="entry name" value="SUGAR_TRANSPORT_1"/>
    <property type="match status" value="1"/>
</dbReference>
<sequence>MTLDPAVVSRFVRLRWTIYVILALAYMTAFFHRMAPGVVSAELMAAFQTSGVALGSLAAMYYYIYTAMQIPAGVLADTLGPRVGVTLGCLVAGAGSVLFGLAETFEAASVGRLLVGLGVSVIFVGLMRSNTFWFSERVYGAISGLTLLLGNLGAILAAGPLALALQATSWRTVFIGIGLFSVLIALLTLIFVRSRPEDAGLPSVQELDGLTPHPPRERHWLLDLRGVLTTGAVWPSFFVMFGVTGSLLAFAGLWGVPLMRDGFGLDRTTASLYTTVALSGFALGCLAMGALSDRLGRRKPVILGASALSLLLWLALILLPWGPGWSGLLLYGLLGLVAGGFVVGYAVAKEVVAPGVAGMAIALVNTGLFLGAAIMQPAFGWTMDLTWDGTLVDGVRVYAFADYRNGLWLSAGFAGIGLIAALFVRETGCRNLTLSERPA</sequence>
<evidence type="ECO:0000256" key="19">
    <source>
        <dbReference type="ARBA" id="ARBA00044919"/>
    </source>
</evidence>
<dbReference type="AlphaFoldDB" id="A0A6N8E9X6"/>
<protein>
    <recommendedName>
        <fullName evidence="21">Lysosomal dipeptide transporter MFSD1</fullName>
    </recommendedName>
    <alternativeName>
        <fullName evidence="22">Major facilitator superfamily domain-containing protein 1</fullName>
    </alternativeName>
</protein>
<organism evidence="27 28">
    <name type="scientific">Allochromatium palmeri</name>
    <dbReference type="NCBI Taxonomy" id="231048"/>
    <lineage>
        <taxon>Bacteria</taxon>
        <taxon>Pseudomonadati</taxon>
        <taxon>Pseudomonadota</taxon>
        <taxon>Gammaproteobacteria</taxon>
        <taxon>Chromatiales</taxon>
        <taxon>Chromatiaceae</taxon>
        <taxon>Allochromatium</taxon>
    </lineage>
</organism>
<comment type="similarity">
    <text evidence="2">Belongs to the major facilitator superfamily.</text>
</comment>
<comment type="caution">
    <text evidence="27">The sequence shown here is derived from an EMBL/GenBank/DDBJ whole genome shotgun (WGS) entry which is preliminary data.</text>
</comment>
<evidence type="ECO:0000256" key="16">
    <source>
        <dbReference type="ARBA" id="ARBA00044900"/>
    </source>
</evidence>
<comment type="catalytic activity">
    <reaction evidence="15">
        <text>L-arginyl-L-alpha-amino acid(out) = L-arginyl-L-alpha-amino acid(in)</text>
        <dbReference type="Rhea" id="RHEA:79371"/>
        <dbReference type="ChEBI" id="CHEBI:84315"/>
    </reaction>
</comment>
<dbReference type="InterPro" id="IPR052187">
    <property type="entry name" value="MFSD1"/>
</dbReference>
<feature type="transmembrane region" description="Helical" evidence="25">
    <location>
        <begin position="301"/>
        <end position="322"/>
    </location>
</feature>
<feature type="domain" description="Major facilitator superfamily (MFS) profile" evidence="26">
    <location>
        <begin position="18"/>
        <end position="429"/>
    </location>
</feature>
<reference evidence="27 28" key="1">
    <citation type="submission" date="2019-11" db="EMBL/GenBank/DDBJ databases">
        <title>Whole-genome sequence of the anaerobic purple sulfur bacterium Allochromatium palmeri DSM 15591.</title>
        <authorList>
            <person name="Kyndt J.A."/>
            <person name="Meyer T.E."/>
        </authorList>
    </citation>
    <scope>NUCLEOTIDE SEQUENCE [LARGE SCALE GENOMIC DNA]</scope>
    <source>
        <strain evidence="27 28">DSM 15591</strain>
    </source>
</reference>
<dbReference type="RefSeq" id="WP_155448838.1">
    <property type="nucleotide sequence ID" value="NZ_WNKT01000005.1"/>
</dbReference>
<keyword evidence="6 25" id="KW-0472">Membrane</keyword>
<feature type="transmembrane region" description="Helical" evidence="25">
    <location>
        <begin position="173"/>
        <end position="192"/>
    </location>
</feature>